<dbReference type="InterPro" id="IPR037171">
    <property type="entry name" value="NagB/RpiA_transferase-like"/>
</dbReference>
<dbReference type="GO" id="GO:0009052">
    <property type="term" value="P:pentose-phosphate shunt, non-oxidative branch"/>
    <property type="evidence" value="ECO:0007669"/>
    <property type="project" value="InterPro"/>
</dbReference>
<dbReference type="InterPro" id="IPR020672">
    <property type="entry name" value="Ribose5P_isomerase_typA_subgr"/>
</dbReference>
<evidence type="ECO:0000313" key="5">
    <source>
        <dbReference type="EMBL" id="KKN61225.1"/>
    </source>
</evidence>
<name>A0A0F9RXP9_9ZZZZ</name>
<dbReference type="Pfam" id="PF06026">
    <property type="entry name" value="Rib_5-P_isom_A"/>
    <property type="match status" value="1"/>
</dbReference>
<dbReference type="GO" id="GO:0004751">
    <property type="term" value="F:ribose-5-phosphate isomerase activity"/>
    <property type="evidence" value="ECO:0007669"/>
    <property type="project" value="UniProtKB-EC"/>
</dbReference>
<dbReference type="InterPro" id="IPR004788">
    <property type="entry name" value="Ribose5P_isomerase_type_A"/>
</dbReference>
<dbReference type="PANTHER" id="PTHR11934">
    <property type="entry name" value="RIBOSE-5-PHOSPHATE ISOMERASE"/>
    <property type="match status" value="1"/>
</dbReference>
<evidence type="ECO:0000256" key="2">
    <source>
        <dbReference type="ARBA" id="ARBA00011959"/>
    </source>
</evidence>
<dbReference type="FunFam" id="3.40.50.1360:FF:000001">
    <property type="entry name" value="Ribose-5-phosphate isomerase A"/>
    <property type="match status" value="1"/>
</dbReference>
<dbReference type="EC" id="5.3.1.6" evidence="2"/>
<dbReference type="AlphaFoldDB" id="A0A0F9RXP9"/>
<dbReference type="PANTHER" id="PTHR11934:SF0">
    <property type="entry name" value="RIBOSE-5-PHOSPHATE ISOMERASE"/>
    <property type="match status" value="1"/>
</dbReference>
<reference evidence="5" key="1">
    <citation type="journal article" date="2015" name="Nature">
        <title>Complex archaea that bridge the gap between prokaryotes and eukaryotes.</title>
        <authorList>
            <person name="Spang A."/>
            <person name="Saw J.H."/>
            <person name="Jorgensen S.L."/>
            <person name="Zaremba-Niedzwiedzka K."/>
            <person name="Martijn J."/>
            <person name="Lind A.E."/>
            <person name="van Eijk R."/>
            <person name="Schleper C."/>
            <person name="Guy L."/>
            <person name="Ettema T.J."/>
        </authorList>
    </citation>
    <scope>NUCLEOTIDE SEQUENCE</scope>
</reference>
<dbReference type="HAMAP" id="MF_00170">
    <property type="entry name" value="Rib_5P_isom_A"/>
    <property type="match status" value="1"/>
</dbReference>
<evidence type="ECO:0000256" key="3">
    <source>
        <dbReference type="ARBA" id="ARBA00023235"/>
    </source>
</evidence>
<dbReference type="NCBIfam" id="NF001924">
    <property type="entry name" value="PRK00702.1"/>
    <property type="match status" value="1"/>
</dbReference>
<gene>
    <name evidence="5" type="ORF">LCGC14_0524150</name>
</gene>
<comment type="caution">
    <text evidence="5">The sequence shown here is derived from an EMBL/GenBank/DDBJ whole genome shotgun (WGS) entry which is preliminary data.</text>
</comment>
<proteinExistence type="inferred from homology"/>
<protein>
    <recommendedName>
        <fullName evidence="2">ribose-5-phosphate isomerase</fullName>
        <ecNumber evidence="2">5.3.1.6</ecNumber>
    </recommendedName>
    <alternativeName>
        <fullName evidence="4">Phosphoriboisomerase</fullName>
    </alternativeName>
</protein>
<accession>A0A0F9RXP9</accession>
<dbReference type="GO" id="GO:0005829">
    <property type="term" value="C:cytosol"/>
    <property type="evidence" value="ECO:0007669"/>
    <property type="project" value="TreeGrafter"/>
</dbReference>
<organism evidence="5">
    <name type="scientific">marine sediment metagenome</name>
    <dbReference type="NCBI Taxonomy" id="412755"/>
    <lineage>
        <taxon>unclassified sequences</taxon>
        <taxon>metagenomes</taxon>
        <taxon>ecological metagenomes</taxon>
    </lineage>
</organism>
<dbReference type="CDD" id="cd01398">
    <property type="entry name" value="RPI_A"/>
    <property type="match status" value="1"/>
</dbReference>
<evidence type="ECO:0000256" key="1">
    <source>
        <dbReference type="ARBA" id="ARBA00001713"/>
    </source>
</evidence>
<dbReference type="GO" id="GO:0006014">
    <property type="term" value="P:D-ribose metabolic process"/>
    <property type="evidence" value="ECO:0007669"/>
    <property type="project" value="TreeGrafter"/>
</dbReference>
<keyword evidence="3" id="KW-0413">Isomerase</keyword>
<dbReference type="EMBL" id="LAZR01000666">
    <property type="protein sequence ID" value="KKN61225.1"/>
    <property type="molecule type" value="Genomic_DNA"/>
</dbReference>
<comment type="catalytic activity">
    <reaction evidence="1">
        <text>aldehydo-D-ribose 5-phosphate = D-ribulose 5-phosphate</text>
        <dbReference type="Rhea" id="RHEA:14657"/>
        <dbReference type="ChEBI" id="CHEBI:58121"/>
        <dbReference type="ChEBI" id="CHEBI:58273"/>
        <dbReference type="EC" id="5.3.1.6"/>
    </reaction>
</comment>
<sequence>MSQQNSMPEMNDKQRVAHHAANLVEEGMIVGLGTGSTANYFIEQLAHRKQQENLHFTTVASSVVSTIKAQQLGLNMMAIEHIDQLDLYVDGADEVSPEMSLLKGRGFDLVKEKLLAKASAKFYVLVDNSKIVSRIGEFYPIPVEVAPFSWQMVLRSLQQIGGTGDLRKNANGDGLAISSQGNLIIDMAFDASLNAEELNAELNAVPGIIEHGIFYQLATTIFIGDKGKIIEKN</sequence>
<dbReference type="NCBIfam" id="TIGR00021">
    <property type="entry name" value="rpiA"/>
    <property type="match status" value="1"/>
</dbReference>
<dbReference type="Gene3D" id="3.40.50.1360">
    <property type="match status" value="1"/>
</dbReference>
<dbReference type="SUPFAM" id="SSF75445">
    <property type="entry name" value="D-ribose-5-phosphate isomerase (RpiA), lid domain"/>
    <property type="match status" value="1"/>
</dbReference>
<evidence type="ECO:0000256" key="4">
    <source>
        <dbReference type="ARBA" id="ARBA00029734"/>
    </source>
</evidence>
<dbReference type="Gene3D" id="3.30.70.260">
    <property type="match status" value="1"/>
</dbReference>
<dbReference type="SUPFAM" id="SSF100950">
    <property type="entry name" value="NagB/RpiA/CoA transferase-like"/>
    <property type="match status" value="1"/>
</dbReference>